<evidence type="ECO:0000313" key="4">
    <source>
        <dbReference type="Proteomes" id="UP000786811"/>
    </source>
</evidence>
<reference evidence="3" key="1">
    <citation type="submission" date="2021-04" db="EMBL/GenBank/DDBJ databases">
        <authorList>
            <person name="Chebbi M.A.C M."/>
        </authorList>
    </citation>
    <scope>NUCLEOTIDE SEQUENCE</scope>
</reference>
<dbReference type="EMBL" id="CAJNRD030001119">
    <property type="protein sequence ID" value="CAG5090724.1"/>
    <property type="molecule type" value="Genomic_DNA"/>
</dbReference>
<evidence type="ECO:0000256" key="1">
    <source>
        <dbReference type="PROSITE-ProRule" id="PRU00325"/>
    </source>
</evidence>
<dbReference type="Gene3D" id="3.90.320.10">
    <property type="match status" value="1"/>
</dbReference>
<comment type="caution">
    <text evidence="3">The sequence shown here is derived from an EMBL/GenBank/DDBJ whole genome shotgun (WGS) entry which is preliminary data.</text>
</comment>
<sequence>MRISIQEIRAFAHATPRSKCFTGGENILNQGHLLNCGKISEENNFLKIIAFCLQSSNIRDNPHEINGEVLKDKGKIVGMSCSCAAGLGGECKHVVATLLYLNRNDSESLKVISCTDKKCAWSAPKQSALQQYDMKPLLSHSCLDNLLSALAMHILGRHDPVQAETNKVIISPDKMTAIIKNQQKSELLLKLKNFDIKFTPGECCKKTLSRLSDDTRKICEDTHEFYSVWIKERQLRITASDAYKLFTYRKNKNPDWKKKSVDYFFGESFSNANTKYGLKNESIDREAYEAKMSVEVVQCGLIISKENPWLGGSPDGIIFKNNESYKILEIKCPVEGKKTSAEDLIKTVKWLEVLNGEVGLKKKHMYYAQVQIIMLLVNVQSTDFVIYSSFDKSFKIIPVSFDKKFTKDLLFSLKVIYFKFMLHNICEKEREQQSEE</sequence>
<dbReference type="SUPFAM" id="SSF52980">
    <property type="entry name" value="Restriction endonuclease-like"/>
    <property type="match status" value="1"/>
</dbReference>
<keyword evidence="1" id="KW-0862">Zinc</keyword>
<dbReference type="AlphaFoldDB" id="A0A8J2HE39"/>
<dbReference type="InterPro" id="IPR051703">
    <property type="entry name" value="NF-kappa-B_Signaling_Reg"/>
</dbReference>
<protein>
    <recommendedName>
        <fullName evidence="2">SWIM-type domain-containing protein</fullName>
    </recommendedName>
</protein>
<keyword evidence="4" id="KW-1185">Reference proteome</keyword>
<evidence type="ECO:0000313" key="3">
    <source>
        <dbReference type="EMBL" id="CAG5090724.1"/>
    </source>
</evidence>
<dbReference type="PANTHER" id="PTHR46609">
    <property type="entry name" value="EXONUCLEASE, PHAGE-TYPE/RECB, C-TERMINAL DOMAIN-CONTAINING PROTEIN"/>
    <property type="match status" value="1"/>
</dbReference>
<accession>A0A8J2HE39</accession>
<keyword evidence="1" id="KW-0479">Metal-binding</keyword>
<dbReference type="GO" id="GO:0006281">
    <property type="term" value="P:DNA repair"/>
    <property type="evidence" value="ECO:0007669"/>
    <property type="project" value="UniProtKB-ARBA"/>
</dbReference>
<feature type="domain" description="SWIM-type" evidence="2">
    <location>
        <begin position="66"/>
        <end position="102"/>
    </location>
</feature>
<dbReference type="InterPro" id="IPR019080">
    <property type="entry name" value="YqaJ_viral_recombinase"/>
</dbReference>
<gene>
    <name evidence="3" type="ORF">HICCMSTLAB_LOCUS5727</name>
</gene>
<dbReference type="InterPro" id="IPR011335">
    <property type="entry name" value="Restrct_endonuc-II-like"/>
</dbReference>
<name>A0A8J2HE39_COTCN</name>
<keyword evidence="1" id="KW-0863">Zinc-finger</keyword>
<dbReference type="Proteomes" id="UP000786811">
    <property type="component" value="Unassembled WGS sequence"/>
</dbReference>
<dbReference type="PANTHER" id="PTHR46609:SF8">
    <property type="entry name" value="YQAJ VIRAL RECOMBINASE DOMAIN-CONTAINING PROTEIN"/>
    <property type="match status" value="1"/>
</dbReference>
<dbReference type="Pfam" id="PF09588">
    <property type="entry name" value="YqaJ"/>
    <property type="match status" value="1"/>
</dbReference>
<dbReference type="InterPro" id="IPR007527">
    <property type="entry name" value="Znf_SWIM"/>
</dbReference>
<proteinExistence type="predicted"/>
<evidence type="ECO:0000259" key="2">
    <source>
        <dbReference type="PROSITE" id="PS50966"/>
    </source>
</evidence>
<dbReference type="OrthoDB" id="7697815at2759"/>
<dbReference type="InterPro" id="IPR011604">
    <property type="entry name" value="PDDEXK-like_dom_sf"/>
</dbReference>
<dbReference type="PROSITE" id="PS50966">
    <property type="entry name" value="ZF_SWIM"/>
    <property type="match status" value="1"/>
</dbReference>
<dbReference type="CDD" id="cd22343">
    <property type="entry name" value="PDDEXK_lambda_exonuclease-like"/>
    <property type="match status" value="1"/>
</dbReference>
<organism evidence="3 4">
    <name type="scientific">Cotesia congregata</name>
    <name type="common">Parasitoid wasp</name>
    <name type="synonym">Apanteles congregatus</name>
    <dbReference type="NCBI Taxonomy" id="51543"/>
    <lineage>
        <taxon>Eukaryota</taxon>
        <taxon>Metazoa</taxon>
        <taxon>Ecdysozoa</taxon>
        <taxon>Arthropoda</taxon>
        <taxon>Hexapoda</taxon>
        <taxon>Insecta</taxon>
        <taxon>Pterygota</taxon>
        <taxon>Neoptera</taxon>
        <taxon>Endopterygota</taxon>
        <taxon>Hymenoptera</taxon>
        <taxon>Apocrita</taxon>
        <taxon>Ichneumonoidea</taxon>
        <taxon>Braconidae</taxon>
        <taxon>Microgastrinae</taxon>
        <taxon>Cotesia</taxon>
    </lineage>
</organism>
<dbReference type="GO" id="GO:0008270">
    <property type="term" value="F:zinc ion binding"/>
    <property type="evidence" value="ECO:0007669"/>
    <property type="project" value="UniProtKB-KW"/>
</dbReference>